<dbReference type="AlphaFoldDB" id="A0A439CWI1"/>
<evidence type="ECO:0000256" key="2">
    <source>
        <dbReference type="PROSITE-ProRule" id="PRU00176"/>
    </source>
</evidence>
<dbReference type="SUPFAM" id="SSF54928">
    <property type="entry name" value="RNA-binding domain, RBD"/>
    <property type="match status" value="3"/>
</dbReference>
<dbReference type="PANTHER" id="PTHR23003:SF3">
    <property type="entry name" value="FI21236P1-RELATED"/>
    <property type="match status" value="1"/>
</dbReference>
<evidence type="ECO:0000256" key="3">
    <source>
        <dbReference type="SAM" id="MobiDB-lite"/>
    </source>
</evidence>
<feature type="region of interest" description="Disordered" evidence="3">
    <location>
        <begin position="1"/>
        <end position="28"/>
    </location>
</feature>
<organism evidence="5 6">
    <name type="scientific">Xylaria grammica</name>
    <dbReference type="NCBI Taxonomy" id="363999"/>
    <lineage>
        <taxon>Eukaryota</taxon>
        <taxon>Fungi</taxon>
        <taxon>Dikarya</taxon>
        <taxon>Ascomycota</taxon>
        <taxon>Pezizomycotina</taxon>
        <taxon>Sordariomycetes</taxon>
        <taxon>Xylariomycetidae</taxon>
        <taxon>Xylariales</taxon>
        <taxon>Xylariaceae</taxon>
        <taxon>Xylaria</taxon>
    </lineage>
</organism>
<dbReference type="GO" id="GO:0003729">
    <property type="term" value="F:mRNA binding"/>
    <property type="evidence" value="ECO:0007669"/>
    <property type="project" value="TreeGrafter"/>
</dbReference>
<reference evidence="5 6" key="1">
    <citation type="submission" date="2018-12" db="EMBL/GenBank/DDBJ databases">
        <title>Draft genome sequence of Xylaria grammica IHI A82.</title>
        <authorList>
            <person name="Buettner E."/>
            <person name="Kellner H."/>
        </authorList>
    </citation>
    <scope>NUCLEOTIDE SEQUENCE [LARGE SCALE GENOMIC DNA]</scope>
    <source>
        <strain evidence="5 6">IHI A82</strain>
    </source>
</reference>
<dbReference type="PANTHER" id="PTHR23003">
    <property type="entry name" value="RNA RECOGNITION MOTIF RRM DOMAIN CONTAINING PROTEIN"/>
    <property type="match status" value="1"/>
</dbReference>
<dbReference type="FunFam" id="3.30.70.330:FF:000280">
    <property type="entry name" value="RNA-binding domain-containing protein"/>
    <property type="match status" value="1"/>
</dbReference>
<feature type="domain" description="RRM" evidence="4">
    <location>
        <begin position="47"/>
        <end position="126"/>
    </location>
</feature>
<sequence length="443" mass="45689">MTGAGAPAGGPGSGSGFGTTPQRSFEERAAAREQMMSNIRDASQQDRRVYVGNLSYDVKWHHLKDFMRQAGEVIFADVLQLPNGMSKVGFYTIVEYATREQAQAAVATLSNQNLMGRLVYVREDREAEPRFIGATGGRGGFGGGMQGGGYGGGGGGGGYGGGMGGGMGGGNRQLYVANLPYTVGWQDLKDLFRQAARNGAVIRADVHMGPDGRPKGSGIVIFESPDDARAAIQQFNGFDWQGRLLEVREDRFANSAGGGGGGGYGRGGFGGGRGGFGGGGGYGGRGGFGGGRGGFGGYGGGRGGYGGGGGGGGGPYDQNTAPATAAAPNAFTDHATSGTDPSDTIYVRNLPWSTSNEDLVELFTTIGKVDQAEIQYEPSGRSRGTGVVRFDSQTTAETSITKFQGYQYGGRPLGLSYVKYITPGGGDSMDTDTHGGLSQEQMM</sequence>
<evidence type="ECO:0000313" key="5">
    <source>
        <dbReference type="EMBL" id="RWA06562.1"/>
    </source>
</evidence>
<dbReference type="GO" id="GO:0005634">
    <property type="term" value="C:nucleus"/>
    <property type="evidence" value="ECO:0007669"/>
    <property type="project" value="TreeGrafter"/>
</dbReference>
<keyword evidence="1 2" id="KW-0694">RNA-binding</keyword>
<keyword evidence="6" id="KW-1185">Reference proteome</keyword>
<evidence type="ECO:0000256" key="1">
    <source>
        <dbReference type="ARBA" id="ARBA00022884"/>
    </source>
</evidence>
<dbReference type="STRING" id="363999.A0A439CWI1"/>
<evidence type="ECO:0000313" key="6">
    <source>
        <dbReference type="Proteomes" id="UP000286045"/>
    </source>
</evidence>
<dbReference type="PROSITE" id="PS50102">
    <property type="entry name" value="RRM"/>
    <property type="match status" value="3"/>
</dbReference>
<dbReference type="InterPro" id="IPR012677">
    <property type="entry name" value="Nucleotide-bd_a/b_plait_sf"/>
</dbReference>
<dbReference type="GO" id="GO:1990904">
    <property type="term" value="C:ribonucleoprotein complex"/>
    <property type="evidence" value="ECO:0007669"/>
    <property type="project" value="TreeGrafter"/>
</dbReference>
<dbReference type="GO" id="GO:0005737">
    <property type="term" value="C:cytoplasm"/>
    <property type="evidence" value="ECO:0007669"/>
    <property type="project" value="TreeGrafter"/>
</dbReference>
<dbReference type="FunFam" id="3.30.70.330:FF:000145">
    <property type="entry name" value="Putative RNP domain-containing protein"/>
    <property type="match status" value="1"/>
</dbReference>
<dbReference type="FunFam" id="3.30.70.330:FF:000232">
    <property type="entry name" value="RNA-binding domain-containing protein"/>
    <property type="match status" value="1"/>
</dbReference>
<feature type="domain" description="RRM" evidence="4">
    <location>
        <begin position="172"/>
        <end position="252"/>
    </location>
</feature>
<dbReference type="EMBL" id="RYZI01000326">
    <property type="protein sequence ID" value="RWA06562.1"/>
    <property type="molecule type" value="Genomic_DNA"/>
</dbReference>
<gene>
    <name evidence="5" type="ORF">EKO27_g8546</name>
</gene>
<feature type="domain" description="RRM" evidence="4">
    <location>
        <begin position="343"/>
        <end position="420"/>
    </location>
</feature>
<dbReference type="Proteomes" id="UP000286045">
    <property type="component" value="Unassembled WGS sequence"/>
</dbReference>
<evidence type="ECO:0000259" key="4">
    <source>
        <dbReference type="PROSITE" id="PS50102"/>
    </source>
</evidence>
<dbReference type="Pfam" id="PF00076">
    <property type="entry name" value="RRM_1"/>
    <property type="match status" value="3"/>
</dbReference>
<name>A0A439CWI1_9PEZI</name>
<comment type="caution">
    <text evidence="5">The sequence shown here is derived from an EMBL/GenBank/DDBJ whole genome shotgun (WGS) entry which is preliminary data.</text>
</comment>
<dbReference type="InterPro" id="IPR000504">
    <property type="entry name" value="RRM_dom"/>
</dbReference>
<protein>
    <recommendedName>
        <fullName evidence="4">RRM domain-containing protein</fullName>
    </recommendedName>
</protein>
<dbReference type="SMART" id="SM00360">
    <property type="entry name" value="RRM"/>
    <property type="match status" value="3"/>
</dbReference>
<dbReference type="InterPro" id="IPR050374">
    <property type="entry name" value="RRT5_SRSF_SR"/>
</dbReference>
<feature type="compositionally biased region" description="Gly residues" evidence="3">
    <location>
        <begin position="1"/>
        <end position="17"/>
    </location>
</feature>
<dbReference type="InterPro" id="IPR035979">
    <property type="entry name" value="RBD_domain_sf"/>
</dbReference>
<accession>A0A439CWI1</accession>
<dbReference type="Gene3D" id="3.30.70.330">
    <property type="match status" value="3"/>
</dbReference>
<proteinExistence type="predicted"/>